<evidence type="ECO:0000256" key="5">
    <source>
        <dbReference type="ARBA" id="ARBA00023284"/>
    </source>
</evidence>
<protein>
    <submittedName>
        <fullName evidence="9">DsbA family protein</fullName>
    </submittedName>
</protein>
<keyword evidence="7" id="KW-1133">Transmembrane helix</keyword>
<evidence type="ECO:0000256" key="3">
    <source>
        <dbReference type="ARBA" id="ARBA00023002"/>
    </source>
</evidence>
<feature type="transmembrane region" description="Helical" evidence="7">
    <location>
        <begin position="31"/>
        <end position="52"/>
    </location>
</feature>
<feature type="compositionally biased region" description="Polar residues" evidence="6">
    <location>
        <begin position="1"/>
        <end position="15"/>
    </location>
</feature>
<comment type="caution">
    <text evidence="9">The sequence shown here is derived from an EMBL/GenBank/DDBJ whole genome shotgun (WGS) entry which is preliminary data.</text>
</comment>
<dbReference type="PANTHER" id="PTHR13887:SF14">
    <property type="entry name" value="DISULFIDE BOND FORMATION PROTEIN D"/>
    <property type="match status" value="1"/>
</dbReference>
<keyword evidence="7" id="KW-0812">Transmembrane</keyword>
<dbReference type="InterPro" id="IPR036249">
    <property type="entry name" value="Thioredoxin-like_sf"/>
</dbReference>
<evidence type="ECO:0000259" key="8">
    <source>
        <dbReference type="Pfam" id="PF13462"/>
    </source>
</evidence>
<keyword evidence="7" id="KW-0472">Membrane</keyword>
<keyword evidence="3" id="KW-0560">Oxidoreductase</keyword>
<evidence type="ECO:0000256" key="2">
    <source>
        <dbReference type="ARBA" id="ARBA00022729"/>
    </source>
</evidence>
<accession>A0ABV4I3K6</accession>
<feature type="region of interest" description="Disordered" evidence="6">
    <location>
        <begin position="57"/>
        <end position="77"/>
    </location>
</feature>
<name>A0ABV4I3K6_9ACTN</name>
<evidence type="ECO:0000313" key="10">
    <source>
        <dbReference type="Proteomes" id="UP001566476"/>
    </source>
</evidence>
<organism evidence="9 10">
    <name type="scientific">Kineococcus mangrovi</name>
    <dbReference type="NCBI Taxonomy" id="1660183"/>
    <lineage>
        <taxon>Bacteria</taxon>
        <taxon>Bacillati</taxon>
        <taxon>Actinomycetota</taxon>
        <taxon>Actinomycetes</taxon>
        <taxon>Kineosporiales</taxon>
        <taxon>Kineosporiaceae</taxon>
        <taxon>Kineococcus</taxon>
    </lineage>
</organism>
<evidence type="ECO:0000256" key="4">
    <source>
        <dbReference type="ARBA" id="ARBA00023157"/>
    </source>
</evidence>
<proteinExistence type="inferred from homology"/>
<dbReference type="SUPFAM" id="SSF52833">
    <property type="entry name" value="Thioredoxin-like"/>
    <property type="match status" value="1"/>
</dbReference>
<dbReference type="Proteomes" id="UP001566476">
    <property type="component" value="Unassembled WGS sequence"/>
</dbReference>
<dbReference type="PANTHER" id="PTHR13887">
    <property type="entry name" value="GLUTATHIONE S-TRANSFERASE KAPPA"/>
    <property type="match status" value="1"/>
</dbReference>
<feature type="region of interest" description="Disordered" evidence="6">
    <location>
        <begin position="1"/>
        <end position="31"/>
    </location>
</feature>
<dbReference type="Gene3D" id="3.40.30.10">
    <property type="entry name" value="Glutaredoxin"/>
    <property type="match status" value="1"/>
</dbReference>
<sequence>MAGQPTAAQARQQKISAMRAGDARRRRRRQVTVTTTTTVAALALVALVVVVLQNGRDSSSTAGATPPGVTGSDGGYVLPGTPAAGAPTLDIWEDFQCPACKTFETVQGQTVTELAASGQAKVVVHVVTLIGDHNIGNQWSQKAAEAAAAAAAQGKFLPFHRVVFAHQPAEGAGFTDEQLRGFAQQAGVPDMDAWQQAYDSGTYAGFVQRVEARAEGSDQIQGTPTLRVGGREIAYAEAVNATPEAFKALVLQP</sequence>
<evidence type="ECO:0000256" key="7">
    <source>
        <dbReference type="SAM" id="Phobius"/>
    </source>
</evidence>
<evidence type="ECO:0000313" key="9">
    <source>
        <dbReference type="EMBL" id="MEZ0493267.1"/>
    </source>
</evidence>
<comment type="similarity">
    <text evidence="1">Belongs to the thioredoxin family. DsbA subfamily.</text>
</comment>
<evidence type="ECO:0000256" key="1">
    <source>
        <dbReference type="ARBA" id="ARBA00005791"/>
    </source>
</evidence>
<dbReference type="InterPro" id="IPR012336">
    <property type="entry name" value="Thioredoxin-like_fold"/>
</dbReference>
<keyword evidence="2" id="KW-0732">Signal</keyword>
<dbReference type="EMBL" id="JBGGTQ010000006">
    <property type="protein sequence ID" value="MEZ0493267.1"/>
    <property type="molecule type" value="Genomic_DNA"/>
</dbReference>
<keyword evidence="4" id="KW-1015">Disulfide bond</keyword>
<dbReference type="Pfam" id="PF13462">
    <property type="entry name" value="Thioredoxin_4"/>
    <property type="match status" value="1"/>
</dbReference>
<gene>
    <name evidence="9" type="ORF">AB2L28_13580</name>
</gene>
<reference evidence="9 10" key="1">
    <citation type="submission" date="2024-07" db="EMBL/GenBank/DDBJ databases">
        <authorList>
            <person name="Thanompreechachai J."/>
            <person name="Duangmal K."/>
        </authorList>
    </citation>
    <scope>NUCLEOTIDE SEQUENCE [LARGE SCALE GENOMIC DNA]</scope>
    <source>
        <strain evidence="9 10">TBRC 1896</strain>
    </source>
</reference>
<keyword evidence="10" id="KW-1185">Reference proteome</keyword>
<evidence type="ECO:0000256" key="6">
    <source>
        <dbReference type="SAM" id="MobiDB-lite"/>
    </source>
</evidence>
<dbReference type="RefSeq" id="WP_370719515.1">
    <property type="nucleotide sequence ID" value="NZ_JBGGTQ010000006.1"/>
</dbReference>
<feature type="domain" description="Thioredoxin-like fold" evidence="8">
    <location>
        <begin position="86"/>
        <end position="248"/>
    </location>
</feature>
<keyword evidence="5" id="KW-0676">Redox-active center</keyword>